<reference evidence="2 3" key="1">
    <citation type="submission" date="2018-06" db="EMBL/GenBank/DDBJ databases">
        <authorList>
            <consortium name="Pathogen Informatics"/>
            <person name="Doyle S."/>
        </authorList>
    </citation>
    <scope>NUCLEOTIDE SEQUENCE [LARGE SCALE GENOMIC DNA]</scope>
    <source>
        <strain evidence="2 3">NCTC13291</strain>
    </source>
</reference>
<dbReference type="PANTHER" id="PTHR41313">
    <property type="entry name" value="ADENINE-SPECIFIC METHYLTRANSFERASE"/>
    <property type="match status" value="1"/>
</dbReference>
<accession>A0A379PKQ2</accession>
<dbReference type="InterPro" id="IPR052933">
    <property type="entry name" value="DNA_Protect_Modify"/>
</dbReference>
<keyword evidence="1" id="KW-0175">Coiled coil</keyword>
<dbReference type="GO" id="GO:0032259">
    <property type="term" value="P:methylation"/>
    <property type="evidence" value="ECO:0007669"/>
    <property type="project" value="UniProtKB-KW"/>
</dbReference>
<dbReference type="GO" id="GO:0008168">
    <property type="term" value="F:methyltransferase activity"/>
    <property type="evidence" value="ECO:0007669"/>
    <property type="project" value="UniProtKB-KW"/>
</dbReference>
<dbReference type="InterPro" id="IPR027417">
    <property type="entry name" value="P-loop_NTPase"/>
</dbReference>
<dbReference type="Proteomes" id="UP000254919">
    <property type="component" value="Unassembled WGS sequence"/>
</dbReference>
<organism evidence="2 3">
    <name type="scientific">Roseomonas mucosa</name>
    <dbReference type="NCBI Taxonomy" id="207340"/>
    <lineage>
        <taxon>Bacteria</taxon>
        <taxon>Pseudomonadati</taxon>
        <taxon>Pseudomonadota</taxon>
        <taxon>Alphaproteobacteria</taxon>
        <taxon>Acetobacterales</taxon>
        <taxon>Roseomonadaceae</taxon>
        <taxon>Roseomonas</taxon>
    </lineage>
</organism>
<name>A0A379PKQ2_9PROT</name>
<sequence length="792" mass="87679">MEQKRLGLISKAMLTVPGHCLAQASREFLQLYPGARILVADETNFSKDKRARFLARAATANWDCIIITHSAFRFIAAPAAFERGLMQAQLDAYAALLEKLDGDDRIARKRIERMKEGMQEKLEALASAKDDMLTIAEMGVDQVIADEAQEFRKLSFATNMGGLKGIAPDGSQRAWDLFVKSRFIGTINPGRALILASGTPITNTLGEMFTLQRLMQPEMLEDRGIQEFDAWAANFGDTRTELELQPSGLYKPVTRFSEFVNVADLIAMFRTVADVVLKDDLRQYLKLPAIVGGKRQIITAPASPAFKDYQRTLAARIKAIEERKGKPEKGQDILLSVITDGRHAAIDLRFVVAEAEDDPGNKLNALIDNAFRIWSETRGKVFRNPDGSPHPTPGATQMIFSDLGTEAAAATRGFSAYRWIRQRLIGLGVPAERIAFMQDYKKAEAKQGLFNKLNNGQVDFLLGSSATMGTGVNAQRRLVALHHLDVPWLPSEIEQREGRIERQGNQNGEIGLYAYATLGSMDAQMWQNNERKARFIAAALGGDRSIRRLEDIGSQANQFAMAKAIASGDPRLMQKAGLEAEIARLERQRAAHVDDQHAVRRRVAEARSAIGRATQAIADTEADLARRVSTRGEDFRMEVQGQAFAERKPAGAALLRVLRTVQFEGRKGDWDVGGIGGFPLKLEARHYRQGADLEIHLLLTRAGGEHEVRVENDLTAMGLVSRLEYDLGRFEAELAEYRRGLSEAQRQLPAYEARLGEGFEFQADLDAKRAEMAELEASLALTGKEETLAAAA</sequence>
<evidence type="ECO:0000256" key="1">
    <source>
        <dbReference type="SAM" id="Coils"/>
    </source>
</evidence>
<dbReference type="Gene3D" id="3.40.50.300">
    <property type="entry name" value="P-loop containing nucleotide triphosphate hydrolases"/>
    <property type="match status" value="1"/>
</dbReference>
<dbReference type="EMBL" id="UGVN01000003">
    <property type="protein sequence ID" value="SUE95518.1"/>
    <property type="molecule type" value="Genomic_DNA"/>
</dbReference>
<dbReference type="RefSeq" id="WP_019463359.1">
    <property type="nucleotide sequence ID" value="NZ_AP031465.1"/>
</dbReference>
<dbReference type="SUPFAM" id="SSF52540">
    <property type="entry name" value="P-loop containing nucleoside triphosphate hydrolases"/>
    <property type="match status" value="2"/>
</dbReference>
<evidence type="ECO:0000313" key="3">
    <source>
        <dbReference type="Proteomes" id="UP000254919"/>
    </source>
</evidence>
<evidence type="ECO:0000313" key="2">
    <source>
        <dbReference type="EMBL" id="SUE95518.1"/>
    </source>
</evidence>
<feature type="coiled-coil region" evidence="1">
    <location>
        <begin position="727"/>
        <end position="785"/>
    </location>
</feature>
<protein>
    <submittedName>
        <fullName evidence="2">DNA methylase</fullName>
    </submittedName>
</protein>
<dbReference type="AlphaFoldDB" id="A0A379PKQ2"/>
<gene>
    <name evidence="2" type="ORF">NCTC13291_04405</name>
</gene>
<keyword evidence="2" id="KW-0808">Transferase</keyword>
<dbReference type="PANTHER" id="PTHR41313:SF1">
    <property type="entry name" value="DNA METHYLASE ADENINE-SPECIFIC DOMAIN-CONTAINING PROTEIN"/>
    <property type="match status" value="1"/>
</dbReference>
<proteinExistence type="predicted"/>
<keyword evidence="2" id="KW-0489">Methyltransferase</keyword>